<comment type="caution">
    <text evidence="4">The sequence shown here is derived from an EMBL/GenBank/DDBJ whole genome shotgun (WGS) entry which is preliminary data.</text>
</comment>
<feature type="repeat" description="WD" evidence="1">
    <location>
        <begin position="157"/>
        <end position="189"/>
    </location>
</feature>
<sequence length="244" mass="26550">MPLHTTKRRRIVSKQILMKTNPYNGPVSQCIPHTSNVSRNEELYLGSLVLPHIPTLLMLLLLHQVSGHSALRRTFTQVPSEEKKRTRSSSVAGTPSNRNSVPEHVPVKRLVQATTAAAGRPSRSPTKARPQEETPVSSKLDVTSDKSSFLLLGQEEYNEHRAVVTHAVFNPSGTLVASADIDGVVKLWSPSPSPRLIAAPPDPSPPPPRFEKAPFARSGLPPISWGAGIQVSPLNCDPLDLLNE</sequence>
<protein>
    <submittedName>
        <fullName evidence="4">WD repeat-containing protein 91</fullName>
    </submittedName>
</protein>
<keyword evidence="3" id="KW-0812">Transmembrane</keyword>
<dbReference type="EMBL" id="VSRR010000270">
    <property type="protein sequence ID" value="MPC13276.1"/>
    <property type="molecule type" value="Genomic_DNA"/>
</dbReference>
<evidence type="ECO:0000256" key="1">
    <source>
        <dbReference type="PROSITE-ProRule" id="PRU00221"/>
    </source>
</evidence>
<dbReference type="InterPro" id="IPR036322">
    <property type="entry name" value="WD40_repeat_dom_sf"/>
</dbReference>
<dbReference type="OrthoDB" id="193023at2759"/>
<dbReference type="AlphaFoldDB" id="A0A5B7CY38"/>
<organism evidence="4 5">
    <name type="scientific">Portunus trituberculatus</name>
    <name type="common">Swimming crab</name>
    <name type="synonym">Neptunus trituberculatus</name>
    <dbReference type="NCBI Taxonomy" id="210409"/>
    <lineage>
        <taxon>Eukaryota</taxon>
        <taxon>Metazoa</taxon>
        <taxon>Ecdysozoa</taxon>
        <taxon>Arthropoda</taxon>
        <taxon>Crustacea</taxon>
        <taxon>Multicrustacea</taxon>
        <taxon>Malacostraca</taxon>
        <taxon>Eumalacostraca</taxon>
        <taxon>Eucarida</taxon>
        <taxon>Decapoda</taxon>
        <taxon>Pleocyemata</taxon>
        <taxon>Brachyura</taxon>
        <taxon>Eubrachyura</taxon>
        <taxon>Portunoidea</taxon>
        <taxon>Portunidae</taxon>
        <taxon>Portuninae</taxon>
        <taxon>Portunus</taxon>
    </lineage>
</organism>
<feature type="compositionally biased region" description="Polar residues" evidence="2">
    <location>
        <begin position="88"/>
        <end position="100"/>
    </location>
</feature>
<evidence type="ECO:0000256" key="3">
    <source>
        <dbReference type="SAM" id="Phobius"/>
    </source>
</evidence>
<reference evidence="4 5" key="1">
    <citation type="submission" date="2019-05" db="EMBL/GenBank/DDBJ databases">
        <title>Another draft genome of Portunus trituberculatus and its Hox gene families provides insights of decapod evolution.</title>
        <authorList>
            <person name="Jeong J.-H."/>
            <person name="Song I."/>
            <person name="Kim S."/>
            <person name="Choi T."/>
            <person name="Kim D."/>
            <person name="Ryu S."/>
            <person name="Kim W."/>
        </authorList>
    </citation>
    <scope>NUCLEOTIDE SEQUENCE [LARGE SCALE GENOMIC DNA]</scope>
    <source>
        <tissue evidence="4">Muscle</tissue>
    </source>
</reference>
<dbReference type="InterPro" id="IPR001680">
    <property type="entry name" value="WD40_rpt"/>
</dbReference>
<name>A0A5B7CY38_PORTR</name>
<dbReference type="PROSITE" id="PS50082">
    <property type="entry name" value="WD_REPEATS_2"/>
    <property type="match status" value="1"/>
</dbReference>
<evidence type="ECO:0000313" key="4">
    <source>
        <dbReference type="EMBL" id="MPC13276.1"/>
    </source>
</evidence>
<dbReference type="SMART" id="SM00320">
    <property type="entry name" value="WD40"/>
    <property type="match status" value="1"/>
</dbReference>
<dbReference type="Proteomes" id="UP000324222">
    <property type="component" value="Unassembled WGS sequence"/>
</dbReference>
<keyword evidence="3" id="KW-0472">Membrane</keyword>
<feature type="transmembrane region" description="Helical" evidence="3">
    <location>
        <begin position="43"/>
        <end position="62"/>
    </location>
</feature>
<dbReference type="SUPFAM" id="SSF50978">
    <property type="entry name" value="WD40 repeat-like"/>
    <property type="match status" value="1"/>
</dbReference>
<accession>A0A5B7CY38</accession>
<dbReference type="PROSITE" id="PS50294">
    <property type="entry name" value="WD_REPEATS_REGION"/>
    <property type="match status" value="1"/>
</dbReference>
<keyword evidence="3" id="KW-1133">Transmembrane helix</keyword>
<gene>
    <name evidence="4" type="primary">WDR91_0</name>
    <name evidence="4" type="ORF">E2C01_006004</name>
</gene>
<feature type="region of interest" description="Disordered" evidence="2">
    <location>
        <begin position="75"/>
        <end position="141"/>
    </location>
</feature>
<evidence type="ECO:0000313" key="5">
    <source>
        <dbReference type="Proteomes" id="UP000324222"/>
    </source>
</evidence>
<keyword evidence="5" id="KW-1185">Reference proteome</keyword>
<dbReference type="Gene3D" id="2.130.10.10">
    <property type="entry name" value="YVTN repeat-like/Quinoprotein amine dehydrogenase"/>
    <property type="match status" value="1"/>
</dbReference>
<proteinExistence type="predicted"/>
<evidence type="ECO:0000256" key="2">
    <source>
        <dbReference type="SAM" id="MobiDB-lite"/>
    </source>
</evidence>
<dbReference type="InterPro" id="IPR015943">
    <property type="entry name" value="WD40/YVTN_repeat-like_dom_sf"/>
</dbReference>
<keyword evidence="1" id="KW-0853">WD repeat</keyword>